<dbReference type="Proteomes" id="UP000011668">
    <property type="component" value="Unassembled WGS sequence"/>
</dbReference>
<protein>
    <submittedName>
        <fullName evidence="3">RNA recognition motif domain-containing protein</fullName>
    </submittedName>
</protein>
<keyword evidence="4" id="KW-1185">Reference proteome</keyword>
<dbReference type="SUPFAM" id="SSF54928">
    <property type="entry name" value="RNA-binding domain, RBD"/>
    <property type="match status" value="1"/>
</dbReference>
<dbReference type="Pfam" id="PF11767">
    <property type="entry name" value="SET_assoc"/>
    <property type="match status" value="1"/>
</dbReference>
<proteinExistence type="predicted"/>
<dbReference type="InterPro" id="IPR012677">
    <property type="entry name" value="Nucleotide-bd_a/b_plait_sf"/>
</dbReference>
<dbReference type="GO" id="GO:0003676">
    <property type="term" value="F:nucleic acid binding"/>
    <property type="evidence" value="ECO:0007669"/>
    <property type="project" value="InterPro"/>
</dbReference>
<dbReference type="AlphaFoldDB" id="L8WL37"/>
<dbReference type="Gene3D" id="3.30.70.330">
    <property type="match status" value="1"/>
</dbReference>
<feature type="region of interest" description="Disordered" evidence="1">
    <location>
        <begin position="347"/>
        <end position="486"/>
    </location>
</feature>
<organism evidence="3 4">
    <name type="scientific">Thanatephorus cucumeris (strain AG1-IA)</name>
    <name type="common">Rice sheath blight fungus</name>
    <name type="synonym">Rhizoctonia solani</name>
    <dbReference type="NCBI Taxonomy" id="983506"/>
    <lineage>
        <taxon>Eukaryota</taxon>
        <taxon>Fungi</taxon>
        <taxon>Dikarya</taxon>
        <taxon>Basidiomycota</taxon>
        <taxon>Agaricomycotina</taxon>
        <taxon>Agaricomycetes</taxon>
        <taxon>Cantharellales</taxon>
        <taxon>Ceratobasidiaceae</taxon>
        <taxon>Rhizoctonia</taxon>
        <taxon>Rhizoctonia solani AG-1</taxon>
    </lineage>
</organism>
<reference evidence="3 4" key="1">
    <citation type="journal article" date="2013" name="Nat. Commun.">
        <title>The evolution and pathogenic mechanisms of the rice sheath blight pathogen.</title>
        <authorList>
            <person name="Zheng A."/>
            <person name="Lin R."/>
            <person name="Xu L."/>
            <person name="Qin P."/>
            <person name="Tang C."/>
            <person name="Ai P."/>
            <person name="Zhang D."/>
            <person name="Liu Y."/>
            <person name="Sun Z."/>
            <person name="Feng H."/>
            <person name="Wang Y."/>
            <person name="Chen Y."/>
            <person name="Liang X."/>
            <person name="Fu R."/>
            <person name="Li Q."/>
            <person name="Zhang J."/>
            <person name="Yu X."/>
            <person name="Xie Z."/>
            <person name="Ding L."/>
            <person name="Guan P."/>
            <person name="Tang J."/>
            <person name="Liang Y."/>
            <person name="Wang S."/>
            <person name="Deng Q."/>
            <person name="Li S."/>
            <person name="Zhu J."/>
            <person name="Wang L."/>
            <person name="Liu H."/>
            <person name="Li P."/>
        </authorList>
    </citation>
    <scope>NUCLEOTIDE SEQUENCE [LARGE SCALE GENOMIC DNA]</scope>
    <source>
        <strain evidence="4">AG-1 IA</strain>
    </source>
</reference>
<dbReference type="OrthoDB" id="3269131at2759"/>
<name>L8WL37_THACA</name>
<gene>
    <name evidence="3" type="ORF">AG1IA_07324</name>
</gene>
<evidence type="ECO:0000313" key="4">
    <source>
        <dbReference type="Proteomes" id="UP000011668"/>
    </source>
</evidence>
<evidence type="ECO:0000259" key="2">
    <source>
        <dbReference type="Pfam" id="PF11767"/>
    </source>
</evidence>
<feature type="region of interest" description="Disordered" evidence="1">
    <location>
        <begin position="579"/>
        <end position="622"/>
    </location>
</feature>
<feature type="compositionally biased region" description="Low complexity" evidence="1">
    <location>
        <begin position="359"/>
        <end position="376"/>
    </location>
</feature>
<comment type="caution">
    <text evidence="3">The sequence shown here is derived from an EMBL/GenBank/DDBJ whole genome shotgun (WGS) entry which is preliminary data.</text>
</comment>
<sequence length="622" mass="67429">MVHRCDNNGNNDGSIIKEKSAEGTEGMSTGLALGRRWWSKRKVPRHQSAHGPLAGVIDSNNNQQHQPVFGNVTRSIVWSTTIVIVHDCLPGIRVSSTSDVSGFWCLRMLTAELEVSTSGTGTIIIHHFPKTDQHRAIQDATRRLSSNIILILSRPALLALLLLRTHPPPLTMAIFLGRPPETQAYGTINSYMIHPPMGVAVSTVEKSCTGTMARSVLEKIQSASEIRYEYDDNSYGPPPPPPPRGICVSGLSPFTAAGFVKRHFSSYGAIEEFVSQVDKANGSSLGLFWVKYSDQDEDGHKAAQRALQNEDGRKIGSGNAAQPATIVFDPDGQVCRGLYQDEMERRRKAWEENRRGNKASAAAASTSHSPSSHIHPSLPPAPPPIPGLPSRPPPPSSGPVAGPDRTSLATSMRPPNPPKPRSNSTSTSNSRPNSSLRPNHTPAIPSPLHSTSPLSNASPNISAIEKPKAATASATPAQPVDEEENHRDTLRLLALNGNDYIQIEKSSLPDESKAVEMEIRKFFGGYKVDRVMRDVYGWYISFDVSTDARRALGALDDKTIAGRQVILTVHPAPSIATLATTSSRPRGDAKEWSETEFIQEGKSGSTQDLEIGRRSARGSPHI</sequence>
<dbReference type="InterPro" id="IPR035979">
    <property type="entry name" value="RBD_domain_sf"/>
</dbReference>
<feature type="domain" description="Histone lysine methyltransferase SET associated" evidence="2">
    <location>
        <begin position="518"/>
        <end position="562"/>
    </location>
</feature>
<feature type="compositionally biased region" description="Low complexity" evidence="1">
    <location>
        <begin position="421"/>
        <end position="439"/>
    </location>
</feature>
<feature type="compositionally biased region" description="Pro residues" evidence="1">
    <location>
        <begin position="377"/>
        <end position="397"/>
    </location>
</feature>
<dbReference type="HOGENOM" id="CLU_439523_0_0_1"/>
<feature type="compositionally biased region" description="Polar residues" evidence="1">
    <location>
        <begin position="448"/>
        <end position="461"/>
    </location>
</feature>
<dbReference type="InterPro" id="IPR024636">
    <property type="entry name" value="SET_assoc"/>
</dbReference>
<accession>L8WL37</accession>
<evidence type="ECO:0000313" key="3">
    <source>
        <dbReference type="EMBL" id="ELU38645.1"/>
    </source>
</evidence>
<evidence type="ECO:0000256" key="1">
    <source>
        <dbReference type="SAM" id="MobiDB-lite"/>
    </source>
</evidence>
<dbReference type="STRING" id="983506.L8WL37"/>
<feature type="region of interest" description="Disordered" evidence="1">
    <location>
        <begin position="1"/>
        <end position="23"/>
    </location>
</feature>
<dbReference type="EMBL" id="AFRT01002108">
    <property type="protein sequence ID" value="ELU38645.1"/>
    <property type="molecule type" value="Genomic_DNA"/>
</dbReference>